<dbReference type="HOGENOM" id="CLU_1330650_0_0_4"/>
<dbReference type="AlphaFoldDB" id="C6XDY2"/>
<gene>
    <name evidence="4" type="ordered locus">Msip34_1512</name>
</gene>
<proteinExistence type="predicted"/>
<sequence precursor="true">MKNAACLFSLALLAIATPAMAQVYKCESSQGVVYSDTPCASKAGQTKLDIQADPAPAQEGAASTDKNRYVQQLDDAVKAALAANDIAKAERLAITAEQRELIRQAKLRNTDSGKAQVADKSTSSECIAARKSLQAAYEASDSAAGDPEVLDKQISAVQAACGSSDVDPTYTQRTRNLYRPGFGFPYTQGNTQPGGATVSPMGGRAN</sequence>
<dbReference type="InterPro" id="IPR025392">
    <property type="entry name" value="DUF4124"/>
</dbReference>
<keyword evidence="5" id="KW-1185">Reference proteome</keyword>
<dbReference type="KEGG" id="mei:Msip34_1512"/>
<organism evidence="4 5">
    <name type="scientific">Methylovorus glucosotrophus (strain SIP3-4)</name>
    <dbReference type="NCBI Taxonomy" id="582744"/>
    <lineage>
        <taxon>Bacteria</taxon>
        <taxon>Pseudomonadati</taxon>
        <taxon>Pseudomonadota</taxon>
        <taxon>Betaproteobacteria</taxon>
        <taxon>Nitrosomonadales</taxon>
        <taxon>Methylophilaceae</taxon>
        <taxon>Methylovorus</taxon>
    </lineage>
</organism>
<dbReference type="Pfam" id="PF13511">
    <property type="entry name" value="DUF4124"/>
    <property type="match status" value="1"/>
</dbReference>
<keyword evidence="2" id="KW-0732">Signal</keyword>
<dbReference type="EMBL" id="CP001674">
    <property type="protein sequence ID" value="ACT50757.1"/>
    <property type="molecule type" value="Genomic_DNA"/>
</dbReference>
<feature type="region of interest" description="Disordered" evidence="1">
    <location>
        <begin position="183"/>
        <end position="206"/>
    </location>
</feature>
<evidence type="ECO:0000313" key="4">
    <source>
        <dbReference type="EMBL" id="ACT50757.1"/>
    </source>
</evidence>
<reference evidence="5" key="1">
    <citation type="submission" date="2009-07" db="EMBL/GenBank/DDBJ databases">
        <title>Complete sequence of chromosome of Methylovorus sp. SIP3-4.</title>
        <authorList>
            <person name="Lucas S."/>
            <person name="Copeland A."/>
            <person name="Lapidus A."/>
            <person name="Glavina del Rio T."/>
            <person name="Tice H."/>
            <person name="Bruce D."/>
            <person name="Goodwin L."/>
            <person name="Pitluck S."/>
            <person name="Clum A."/>
            <person name="Larimer F."/>
            <person name="Land M."/>
            <person name="Hauser L."/>
            <person name="Kyrpides N."/>
            <person name="Mikhailova N."/>
            <person name="Kayluzhnaya M."/>
            <person name="Chistoserdova L."/>
        </authorList>
    </citation>
    <scope>NUCLEOTIDE SEQUENCE [LARGE SCALE GENOMIC DNA]</scope>
    <source>
        <strain evidence="5">SIP3-4</strain>
    </source>
</reference>
<protein>
    <recommendedName>
        <fullName evidence="3">DUF4124 domain-containing protein</fullName>
    </recommendedName>
</protein>
<evidence type="ECO:0000256" key="1">
    <source>
        <dbReference type="SAM" id="MobiDB-lite"/>
    </source>
</evidence>
<name>C6XDY2_METGS</name>
<feature type="domain" description="DUF4124" evidence="3">
    <location>
        <begin position="10"/>
        <end position="62"/>
    </location>
</feature>
<reference evidence="4 5" key="2">
    <citation type="journal article" date="2011" name="J. Bacteriol.">
        <title>Genomes of three methylotrophs from a single niche uncover genetic and metabolic divergence of Methylophilaceae.</title>
        <authorList>
            <person name="Lapidus A."/>
            <person name="Clum A."/>
            <person name="Labutti K."/>
            <person name="Kaluzhnaya M.G."/>
            <person name="Lim S."/>
            <person name="Beck D.A."/>
            <person name="Glavina Del Rio T."/>
            <person name="Nolan M."/>
            <person name="Mavromatis K."/>
            <person name="Huntemann M."/>
            <person name="Lucas S."/>
            <person name="Lidstrom M.E."/>
            <person name="Ivanova N."/>
            <person name="Chistoserdova L."/>
        </authorList>
    </citation>
    <scope>NUCLEOTIDE SEQUENCE [LARGE SCALE GENOMIC DNA]</scope>
    <source>
        <strain evidence="4 5">SIP3-4</strain>
    </source>
</reference>
<evidence type="ECO:0000313" key="5">
    <source>
        <dbReference type="Proteomes" id="UP000002743"/>
    </source>
</evidence>
<evidence type="ECO:0000256" key="2">
    <source>
        <dbReference type="SAM" id="SignalP"/>
    </source>
</evidence>
<accession>C6XDY2</accession>
<dbReference type="Proteomes" id="UP000002743">
    <property type="component" value="Chromosome"/>
</dbReference>
<feature type="signal peptide" evidence="2">
    <location>
        <begin position="1"/>
        <end position="21"/>
    </location>
</feature>
<dbReference type="RefSeq" id="WP_015830192.1">
    <property type="nucleotide sequence ID" value="NC_012969.1"/>
</dbReference>
<evidence type="ECO:0000259" key="3">
    <source>
        <dbReference type="Pfam" id="PF13511"/>
    </source>
</evidence>
<feature type="chain" id="PRO_5002972683" description="DUF4124 domain-containing protein" evidence="2">
    <location>
        <begin position="22"/>
        <end position="206"/>
    </location>
</feature>